<organism evidence="1 2">
    <name type="scientific">Aromia moschata</name>
    <dbReference type="NCBI Taxonomy" id="1265417"/>
    <lineage>
        <taxon>Eukaryota</taxon>
        <taxon>Metazoa</taxon>
        <taxon>Ecdysozoa</taxon>
        <taxon>Arthropoda</taxon>
        <taxon>Hexapoda</taxon>
        <taxon>Insecta</taxon>
        <taxon>Pterygota</taxon>
        <taxon>Neoptera</taxon>
        <taxon>Endopterygota</taxon>
        <taxon>Coleoptera</taxon>
        <taxon>Polyphaga</taxon>
        <taxon>Cucujiformia</taxon>
        <taxon>Chrysomeloidea</taxon>
        <taxon>Cerambycidae</taxon>
        <taxon>Cerambycinae</taxon>
        <taxon>Callichromatini</taxon>
        <taxon>Aromia</taxon>
    </lineage>
</organism>
<accession>A0AAV8XR67</accession>
<dbReference type="AlphaFoldDB" id="A0AAV8XR67"/>
<evidence type="ECO:0000313" key="1">
    <source>
        <dbReference type="EMBL" id="KAJ8941431.1"/>
    </source>
</evidence>
<evidence type="ECO:0000313" key="2">
    <source>
        <dbReference type="Proteomes" id="UP001162162"/>
    </source>
</evidence>
<reference evidence="1" key="1">
    <citation type="journal article" date="2023" name="Insect Mol. Biol.">
        <title>Genome sequencing provides insights into the evolution of gene families encoding plant cell wall-degrading enzymes in longhorned beetles.</title>
        <authorList>
            <person name="Shin N.R."/>
            <person name="Okamura Y."/>
            <person name="Kirsch R."/>
            <person name="Pauchet Y."/>
        </authorList>
    </citation>
    <scope>NUCLEOTIDE SEQUENCE</scope>
    <source>
        <strain evidence="1">AMC_N1</strain>
    </source>
</reference>
<sequence>MALYAVTIILKDNYDQMENGTTYTHYTPLVTRTLLITSLSSSSSRLWPSAPCVYAVIMT</sequence>
<dbReference type="Proteomes" id="UP001162162">
    <property type="component" value="Unassembled WGS sequence"/>
</dbReference>
<keyword evidence="2" id="KW-1185">Reference proteome</keyword>
<dbReference type="EMBL" id="JAPWTK010000373">
    <property type="protein sequence ID" value="KAJ8941431.1"/>
    <property type="molecule type" value="Genomic_DNA"/>
</dbReference>
<gene>
    <name evidence="1" type="ORF">NQ318_016063</name>
</gene>
<comment type="caution">
    <text evidence="1">The sequence shown here is derived from an EMBL/GenBank/DDBJ whole genome shotgun (WGS) entry which is preliminary data.</text>
</comment>
<proteinExistence type="predicted"/>
<protein>
    <submittedName>
        <fullName evidence="1">Uncharacterized protein</fullName>
    </submittedName>
</protein>
<name>A0AAV8XR67_9CUCU</name>